<dbReference type="KEGG" id="vgu:HYG85_10345"/>
<feature type="binding site" evidence="9">
    <location>
        <position position="68"/>
    </location>
    <ligand>
        <name>S-adenosyl-L-methionine</name>
        <dbReference type="ChEBI" id="CHEBI:59789"/>
    </ligand>
</feature>
<dbReference type="FunFam" id="3.40.50.150:FF:000035">
    <property type="entry name" value="tRNA (guanine-N(7)-)-methyltransferase"/>
    <property type="match status" value="1"/>
</dbReference>
<keyword evidence="6 9" id="KW-0819">tRNA processing</keyword>
<keyword evidence="5 9" id="KW-0949">S-adenosyl-L-methionine</keyword>
<dbReference type="GO" id="GO:0043527">
    <property type="term" value="C:tRNA methyltransferase complex"/>
    <property type="evidence" value="ECO:0007669"/>
    <property type="project" value="TreeGrafter"/>
</dbReference>
<dbReference type="InterPro" id="IPR003358">
    <property type="entry name" value="tRNA_(Gua-N-7)_MeTrfase_Trmb"/>
</dbReference>
<organism evidence="10 11">
    <name type="scientific">Vallitalea guaymasensis</name>
    <dbReference type="NCBI Taxonomy" id="1185412"/>
    <lineage>
        <taxon>Bacteria</taxon>
        <taxon>Bacillati</taxon>
        <taxon>Bacillota</taxon>
        <taxon>Clostridia</taxon>
        <taxon>Lachnospirales</taxon>
        <taxon>Vallitaleaceae</taxon>
        <taxon>Vallitalea</taxon>
    </lineage>
</organism>
<dbReference type="RefSeq" id="WP_113672910.1">
    <property type="nucleotide sequence ID" value="NZ_CAJXUH010000017.1"/>
</dbReference>
<reference evidence="10 11" key="1">
    <citation type="submission" date="2020-07" db="EMBL/GenBank/DDBJ databases">
        <title>Vallitalea guaymasensis genome.</title>
        <authorList>
            <person name="Postec A."/>
        </authorList>
    </citation>
    <scope>NUCLEOTIDE SEQUENCE [LARGE SCALE GENOMIC DNA]</scope>
    <source>
        <strain evidence="10 11">Ra1766G1</strain>
    </source>
</reference>
<dbReference type="PANTHER" id="PTHR23417">
    <property type="entry name" value="3-DEOXY-D-MANNO-OCTULOSONIC-ACID TRANSFERASE/TRNA GUANINE-N 7 - -METHYLTRANSFERASE"/>
    <property type="match status" value="1"/>
</dbReference>
<comment type="function">
    <text evidence="2 9">Catalyzes the formation of N(7)-methylguanine at position 46 (m7G46) in tRNA.</text>
</comment>
<keyword evidence="11" id="KW-1185">Reference proteome</keyword>
<dbReference type="SUPFAM" id="SSF53335">
    <property type="entry name" value="S-adenosyl-L-methionine-dependent methyltransferases"/>
    <property type="match status" value="1"/>
</dbReference>
<feature type="binding site" evidence="9">
    <location>
        <position position="153"/>
    </location>
    <ligand>
        <name>substrate</name>
    </ligand>
</feature>
<evidence type="ECO:0000256" key="2">
    <source>
        <dbReference type="ARBA" id="ARBA00003015"/>
    </source>
</evidence>
<gene>
    <name evidence="9 10" type="primary">trmB</name>
    <name evidence="10" type="ORF">HYG85_10345</name>
</gene>
<sequence>MRLRNVKGSDEKVSEHSRIIENEKDYKGKWNEKFGNDNPIHIEIGMGKGKFITTLAKNNPNINYIGFEKFTKVLVRALDNLDEEELYNVYAIRMDVEQILDVFEEGEIERIYLNFSDPWPKDRHAKRRLTHHDFLERYEKVLSPNGRICFKTDNKHLFEFSLEEIEKHGWKTEKVTRDLHNSDYVEGNTMTEYEEKFVSLGMPICRLEAFKEKI</sequence>
<dbReference type="OrthoDB" id="9802090at2"/>
<dbReference type="PROSITE" id="PS51625">
    <property type="entry name" value="SAM_MT_TRMB"/>
    <property type="match status" value="1"/>
</dbReference>
<dbReference type="GO" id="GO:0008176">
    <property type="term" value="F:tRNA (guanine(46)-N7)-methyltransferase activity"/>
    <property type="evidence" value="ECO:0007669"/>
    <property type="project" value="UniProtKB-UniRule"/>
</dbReference>
<dbReference type="InterPro" id="IPR055361">
    <property type="entry name" value="tRNA_methyltr_TrmB_bact"/>
</dbReference>
<feature type="binding site" evidence="9">
    <location>
        <begin position="191"/>
        <end position="194"/>
    </location>
    <ligand>
        <name>substrate</name>
    </ligand>
</feature>
<evidence type="ECO:0000256" key="5">
    <source>
        <dbReference type="ARBA" id="ARBA00022691"/>
    </source>
</evidence>
<proteinExistence type="inferred from homology"/>
<name>A0A8J8SCC8_9FIRM</name>
<comment type="caution">
    <text evidence="9">Lacks conserved residue(s) required for the propagation of feature annotation.</text>
</comment>
<feature type="binding site" evidence="9">
    <location>
        <position position="121"/>
    </location>
    <ligand>
        <name>substrate</name>
    </ligand>
</feature>
<dbReference type="NCBIfam" id="TIGR00091">
    <property type="entry name" value="tRNA (guanosine(46)-N7)-methyltransferase TrmB"/>
    <property type="match status" value="1"/>
</dbReference>
<dbReference type="NCBIfam" id="NF001080">
    <property type="entry name" value="PRK00121.2-2"/>
    <property type="match status" value="1"/>
</dbReference>
<evidence type="ECO:0000256" key="3">
    <source>
        <dbReference type="ARBA" id="ARBA00022603"/>
    </source>
</evidence>
<dbReference type="Pfam" id="PF02390">
    <property type="entry name" value="Methyltransf_4"/>
    <property type="match status" value="1"/>
</dbReference>
<dbReference type="Proteomes" id="UP000677305">
    <property type="component" value="Chromosome"/>
</dbReference>
<comment type="pathway">
    <text evidence="7 9">tRNA modification; N(7)-methylguanine-tRNA biosynthesis.</text>
</comment>
<keyword evidence="3 9" id="KW-0489">Methyltransferase</keyword>
<comment type="catalytic activity">
    <reaction evidence="1 9">
        <text>guanosine(46) in tRNA + S-adenosyl-L-methionine = N(7)-methylguanosine(46) in tRNA + S-adenosyl-L-homocysteine</text>
        <dbReference type="Rhea" id="RHEA:42708"/>
        <dbReference type="Rhea" id="RHEA-COMP:10188"/>
        <dbReference type="Rhea" id="RHEA-COMP:10189"/>
        <dbReference type="ChEBI" id="CHEBI:57856"/>
        <dbReference type="ChEBI" id="CHEBI:59789"/>
        <dbReference type="ChEBI" id="CHEBI:74269"/>
        <dbReference type="ChEBI" id="CHEBI:74480"/>
        <dbReference type="EC" id="2.1.1.33"/>
    </reaction>
</comment>
<dbReference type="EMBL" id="CP058561">
    <property type="protein sequence ID" value="QUH29305.1"/>
    <property type="molecule type" value="Genomic_DNA"/>
</dbReference>
<evidence type="ECO:0000256" key="6">
    <source>
        <dbReference type="ARBA" id="ARBA00022694"/>
    </source>
</evidence>
<evidence type="ECO:0000256" key="8">
    <source>
        <dbReference type="ARBA" id="ARBA00060767"/>
    </source>
</evidence>
<evidence type="ECO:0000313" key="11">
    <source>
        <dbReference type="Proteomes" id="UP000677305"/>
    </source>
</evidence>
<accession>A0A8J8SCC8</accession>
<dbReference type="AlphaFoldDB" id="A0A8J8SCC8"/>
<evidence type="ECO:0000256" key="7">
    <source>
        <dbReference type="ARBA" id="ARBA00060552"/>
    </source>
</evidence>
<dbReference type="PANTHER" id="PTHR23417:SF14">
    <property type="entry name" value="PENTACOTRIPEPTIDE-REPEAT REGION OF PRORP DOMAIN-CONTAINING PROTEIN"/>
    <property type="match status" value="1"/>
</dbReference>
<dbReference type="InterPro" id="IPR029063">
    <property type="entry name" value="SAM-dependent_MTases_sf"/>
</dbReference>
<dbReference type="CDD" id="cd02440">
    <property type="entry name" value="AdoMet_MTases"/>
    <property type="match status" value="1"/>
</dbReference>
<evidence type="ECO:0000256" key="9">
    <source>
        <dbReference type="HAMAP-Rule" id="MF_01057"/>
    </source>
</evidence>
<dbReference type="EC" id="2.1.1.33" evidence="9"/>
<feature type="binding site" evidence="9">
    <location>
        <position position="95"/>
    </location>
    <ligand>
        <name>S-adenosyl-L-methionine</name>
        <dbReference type="ChEBI" id="CHEBI:59789"/>
    </ligand>
</feature>
<dbReference type="HAMAP" id="MF_01057">
    <property type="entry name" value="tRNA_methyltr_TrmB"/>
    <property type="match status" value="1"/>
</dbReference>
<feature type="binding site" evidence="9">
    <location>
        <position position="117"/>
    </location>
    <ligand>
        <name>S-adenosyl-L-methionine</name>
        <dbReference type="ChEBI" id="CHEBI:59789"/>
    </ligand>
</feature>
<keyword evidence="4 9" id="KW-0808">Transferase</keyword>
<evidence type="ECO:0000313" key="10">
    <source>
        <dbReference type="EMBL" id="QUH29305.1"/>
    </source>
</evidence>
<feature type="binding site" evidence="9">
    <location>
        <position position="43"/>
    </location>
    <ligand>
        <name>S-adenosyl-L-methionine</name>
        <dbReference type="ChEBI" id="CHEBI:59789"/>
    </ligand>
</feature>
<dbReference type="UniPathway" id="UPA00989"/>
<evidence type="ECO:0000256" key="4">
    <source>
        <dbReference type="ARBA" id="ARBA00022679"/>
    </source>
</evidence>
<protein>
    <recommendedName>
        <fullName evidence="9">tRNA (guanine-N(7)-)-methyltransferase</fullName>
        <ecNumber evidence="9">2.1.1.33</ecNumber>
    </recommendedName>
    <alternativeName>
        <fullName evidence="9">tRNA (guanine(46)-N(7))-methyltransferase</fullName>
    </alternativeName>
    <alternativeName>
        <fullName evidence="9">tRNA(m7G46)-methyltransferase</fullName>
    </alternativeName>
</protein>
<dbReference type="Gene3D" id="3.40.50.150">
    <property type="entry name" value="Vaccinia Virus protein VP39"/>
    <property type="match status" value="1"/>
</dbReference>
<evidence type="ECO:0000256" key="1">
    <source>
        <dbReference type="ARBA" id="ARBA00000142"/>
    </source>
</evidence>
<comment type="similarity">
    <text evidence="8 9">Belongs to the class I-like SAM-binding methyltransferase superfamily. TrmB family.</text>
</comment>